<evidence type="ECO:0000256" key="1">
    <source>
        <dbReference type="SAM" id="MobiDB-lite"/>
    </source>
</evidence>
<feature type="region of interest" description="Disordered" evidence="1">
    <location>
        <begin position="233"/>
        <end position="255"/>
    </location>
</feature>
<reference evidence="5" key="2">
    <citation type="submission" date="2020-08" db="EMBL/GenBank/DDBJ databases">
        <authorList>
            <person name="Kikuchi T."/>
        </authorList>
    </citation>
    <scope>NUCLEOTIDE SEQUENCE</scope>
    <source>
        <strain evidence="4">Ka4C1</strain>
    </source>
</reference>
<sequence length="255" mass="29436">MPLFGPIFLWITVISVLKALEEQIYVAENNESLPDDVRGLHYYEYRNNLLETNLSTSEIRFYGKAMNESEKLEIIFNVPKNLDTSTCEDDLSYKVWVQIGACSFKLIYFCDSHFVFEGRQLKKEMKTLEYADSVDLFVEMKPTDCGNNAELDRILTTEALIQIRVTDFNAGFKVKLRFYYIAATEIKQEPIEYYISIILTSAIVVVPLLFVCAAILYESWPIFPDFFGKSQKIPQPAKKSEHDEFIPEPTEHTTG</sequence>
<feature type="compositionally biased region" description="Basic and acidic residues" evidence="1">
    <location>
        <begin position="238"/>
        <end position="255"/>
    </location>
</feature>
<evidence type="ECO:0000313" key="4">
    <source>
        <dbReference type="EMBL" id="CAD5222996.1"/>
    </source>
</evidence>
<keyword evidence="2" id="KW-1133">Transmembrane helix</keyword>
<feature type="chain" id="PRO_5035359602" evidence="3">
    <location>
        <begin position="20"/>
        <end position="255"/>
    </location>
</feature>
<evidence type="ECO:0000256" key="3">
    <source>
        <dbReference type="SAM" id="SignalP"/>
    </source>
</evidence>
<accession>A0A1I7RZP3</accession>
<feature type="signal peptide" evidence="3">
    <location>
        <begin position="1"/>
        <end position="19"/>
    </location>
</feature>
<dbReference type="EMBL" id="CAJFCV020000003">
    <property type="protein sequence ID" value="CAG9111503.1"/>
    <property type="molecule type" value="Genomic_DNA"/>
</dbReference>
<proteinExistence type="predicted"/>
<keyword evidence="7" id="KW-1185">Reference proteome</keyword>
<evidence type="ECO:0000313" key="6">
    <source>
        <dbReference type="Proteomes" id="UP000095284"/>
    </source>
</evidence>
<keyword evidence="2" id="KW-0472">Membrane</keyword>
<dbReference type="Proteomes" id="UP000095284">
    <property type="component" value="Unplaced"/>
</dbReference>
<dbReference type="WBParaSite" id="BXY_0621500.1">
    <property type="protein sequence ID" value="BXY_0621500.1"/>
    <property type="gene ID" value="BXY_0621500"/>
</dbReference>
<feature type="transmembrane region" description="Helical" evidence="2">
    <location>
        <begin position="193"/>
        <end position="217"/>
    </location>
</feature>
<dbReference type="Proteomes" id="UP000582659">
    <property type="component" value="Unassembled WGS sequence"/>
</dbReference>
<protein>
    <submittedName>
        <fullName evidence="4">(pine wood nematode) hypothetical protein</fullName>
    </submittedName>
</protein>
<reference evidence="8" key="1">
    <citation type="submission" date="2016-11" db="UniProtKB">
        <authorList>
            <consortium name="WormBaseParasite"/>
        </authorList>
    </citation>
    <scope>IDENTIFICATION</scope>
</reference>
<dbReference type="AlphaFoldDB" id="A0A1I7RZP3"/>
<evidence type="ECO:0000256" key="2">
    <source>
        <dbReference type="SAM" id="Phobius"/>
    </source>
</evidence>
<evidence type="ECO:0000313" key="7">
    <source>
        <dbReference type="Proteomes" id="UP000659654"/>
    </source>
</evidence>
<dbReference type="SMR" id="A0A1I7RZP3"/>
<dbReference type="EMBL" id="CAJFDI010000003">
    <property type="protein sequence ID" value="CAD5222996.1"/>
    <property type="molecule type" value="Genomic_DNA"/>
</dbReference>
<dbReference type="Proteomes" id="UP000659654">
    <property type="component" value="Unassembled WGS sequence"/>
</dbReference>
<keyword evidence="3" id="KW-0732">Signal</keyword>
<organism evidence="6 8">
    <name type="scientific">Bursaphelenchus xylophilus</name>
    <name type="common">Pinewood nematode worm</name>
    <name type="synonym">Aphelenchoides xylophilus</name>
    <dbReference type="NCBI Taxonomy" id="6326"/>
    <lineage>
        <taxon>Eukaryota</taxon>
        <taxon>Metazoa</taxon>
        <taxon>Ecdysozoa</taxon>
        <taxon>Nematoda</taxon>
        <taxon>Chromadorea</taxon>
        <taxon>Rhabditida</taxon>
        <taxon>Tylenchina</taxon>
        <taxon>Tylenchomorpha</taxon>
        <taxon>Aphelenchoidea</taxon>
        <taxon>Aphelenchoididae</taxon>
        <taxon>Bursaphelenchus</taxon>
    </lineage>
</organism>
<evidence type="ECO:0000313" key="5">
    <source>
        <dbReference type="EMBL" id="CAG9111503.1"/>
    </source>
</evidence>
<keyword evidence="2" id="KW-0812">Transmembrane</keyword>
<evidence type="ECO:0000313" key="8">
    <source>
        <dbReference type="WBParaSite" id="BXY_0621500.1"/>
    </source>
</evidence>
<name>A0A1I7RZP3_BURXY</name>
<gene>
    <name evidence="4" type="ORF">BXYJ_LOCUS7758</name>
</gene>